<evidence type="ECO:0000313" key="10">
    <source>
        <dbReference type="Proteomes" id="UP001302676"/>
    </source>
</evidence>
<dbReference type="Pfam" id="PF00026">
    <property type="entry name" value="Asp"/>
    <property type="match status" value="1"/>
</dbReference>
<evidence type="ECO:0000256" key="7">
    <source>
        <dbReference type="SAM" id="SignalP"/>
    </source>
</evidence>
<dbReference type="InterPro" id="IPR034163">
    <property type="entry name" value="Aspergillopepsin-like_cat_dom"/>
</dbReference>
<reference evidence="9" key="1">
    <citation type="journal article" date="2023" name="Mol. Phylogenet. Evol.">
        <title>Genome-scale phylogeny and comparative genomics of the fungal order Sordariales.</title>
        <authorList>
            <person name="Hensen N."/>
            <person name="Bonometti L."/>
            <person name="Westerberg I."/>
            <person name="Brannstrom I.O."/>
            <person name="Guillou S."/>
            <person name="Cros-Aarteil S."/>
            <person name="Calhoun S."/>
            <person name="Haridas S."/>
            <person name="Kuo A."/>
            <person name="Mondo S."/>
            <person name="Pangilinan J."/>
            <person name="Riley R."/>
            <person name="LaButti K."/>
            <person name="Andreopoulos B."/>
            <person name="Lipzen A."/>
            <person name="Chen C."/>
            <person name="Yan M."/>
            <person name="Daum C."/>
            <person name="Ng V."/>
            <person name="Clum A."/>
            <person name="Steindorff A."/>
            <person name="Ohm R.A."/>
            <person name="Martin F."/>
            <person name="Silar P."/>
            <person name="Natvig D.O."/>
            <person name="Lalanne C."/>
            <person name="Gautier V."/>
            <person name="Ament-Velasquez S.L."/>
            <person name="Kruys A."/>
            <person name="Hutchinson M.I."/>
            <person name="Powell A.J."/>
            <person name="Barry K."/>
            <person name="Miller A.N."/>
            <person name="Grigoriev I.V."/>
            <person name="Debuchy R."/>
            <person name="Gladieux P."/>
            <person name="Hiltunen Thoren M."/>
            <person name="Johannesson H."/>
        </authorList>
    </citation>
    <scope>NUCLEOTIDE SEQUENCE</scope>
    <source>
        <strain evidence="9">CBS 141.50</strain>
    </source>
</reference>
<evidence type="ECO:0000256" key="2">
    <source>
        <dbReference type="ARBA" id="ARBA00022670"/>
    </source>
</evidence>
<feature type="active site" evidence="5">
    <location>
        <position position="318"/>
    </location>
</feature>
<dbReference type="AlphaFoldDB" id="A0AAN6V0Z6"/>
<evidence type="ECO:0000256" key="1">
    <source>
        <dbReference type="ARBA" id="ARBA00007447"/>
    </source>
</evidence>
<name>A0AAN6V0Z6_9PEZI</name>
<evidence type="ECO:0000256" key="3">
    <source>
        <dbReference type="ARBA" id="ARBA00022750"/>
    </source>
</evidence>
<evidence type="ECO:0000256" key="4">
    <source>
        <dbReference type="ARBA" id="ARBA00022801"/>
    </source>
</evidence>
<accession>A0AAN6V0Z6</accession>
<dbReference type="SUPFAM" id="SSF50630">
    <property type="entry name" value="Acid proteases"/>
    <property type="match status" value="1"/>
</dbReference>
<keyword evidence="6" id="KW-1015">Disulfide bond</keyword>
<evidence type="ECO:0000313" key="9">
    <source>
        <dbReference type="EMBL" id="KAK4142827.1"/>
    </source>
</evidence>
<organism evidence="9 10">
    <name type="scientific">Dichotomopilus funicola</name>
    <dbReference type="NCBI Taxonomy" id="1934379"/>
    <lineage>
        <taxon>Eukaryota</taxon>
        <taxon>Fungi</taxon>
        <taxon>Dikarya</taxon>
        <taxon>Ascomycota</taxon>
        <taxon>Pezizomycotina</taxon>
        <taxon>Sordariomycetes</taxon>
        <taxon>Sordariomycetidae</taxon>
        <taxon>Sordariales</taxon>
        <taxon>Chaetomiaceae</taxon>
        <taxon>Dichotomopilus</taxon>
    </lineage>
</organism>
<evidence type="ECO:0000256" key="5">
    <source>
        <dbReference type="PIRSR" id="PIRSR601461-1"/>
    </source>
</evidence>
<dbReference type="RefSeq" id="XP_062636198.1">
    <property type="nucleotide sequence ID" value="XM_062777532.1"/>
</dbReference>
<dbReference type="InterPro" id="IPR001461">
    <property type="entry name" value="Aspartic_peptidase_A1"/>
</dbReference>
<dbReference type="PANTHER" id="PTHR47966:SF2">
    <property type="entry name" value="ASPERGILLOPEPSIN-1-RELATED"/>
    <property type="match status" value="1"/>
</dbReference>
<keyword evidence="2" id="KW-0645">Protease</keyword>
<comment type="caution">
    <text evidence="9">The sequence shown here is derived from an EMBL/GenBank/DDBJ whole genome shotgun (WGS) entry which is preliminary data.</text>
</comment>
<feature type="active site" evidence="5">
    <location>
        <position position="134"/>
    </location>
</feature>
<dbReference type="Proteomes" id="UP001302676">
    <property type="component" value="Unassembled WGS sequence"/>
</dbReference>
<dbReference type="EMBL" id="MU853593">
    <property type="protein sequence ID" value="KAK4142827.1"/>
    <property type="molecule type" value="Genomic_DNA"/>
</dbReference>
<feature type="domain" description="Peptidase A1" evidence="8">
    <location>
        <begin position="116"/>
        <end position="429"/>
    </location>
</feature>
<dbReference type="FunFam" id="2.40.70.10:FF:000026">
    <property type="entry name" value="Endothiapepsin"/>
    <property type="match status" value="1"/>
</dbReference>
<dbReference type="GO" id="GO:0006508">
    <property type="term" value="P:proteolysis"/>
    <property type="evidence" value="ECO:0007669"/>
    <property type="project" value="UniProtKB-KW"/>
</dbReference>
<protein>
    <submittedName>
        <fullName evidence="9">Aspartic-type endopeptidase</fullName>
    </submittedName>
</protein>
<dbReference type="Gene3D" id="2.40.70.10">
    <property type="entry name" value="Acid Proteases"/>
    <property type="match status" value="2"/>
</dbReference>
<evidence type="ECO:0000256" key="6">
    <source>
        <dbReference type="PIRSR" id="PIRSR601461-2"/>
    </source>
</evidence>
<feature type="signal peptide" evidence="7">
    <location>
        <begin position="1"/>
        <end position="21"/>
    </location>
</feature>
<keyword evidence="10" id="KW-1185">Reference proteome</keyword>
<feature type="disulfide bond" evidence="6">
    <location>
        <begin position="354"/>
        <end position="389"/>
    </location>
</feature>
<dbReference type="PANTHER" id="PTHR47966">
    <property type="entry name" value="BETA-SITE APP-CLEAVING ENZYME, ISOFORM A-RELATED"/>
    <property type="match status" value="1"/>
</dbReference>
<dbReference type="PROSITE" id="PS51767">
    <property type="entry name" value="PEPTIDASE_A1"/>
    <property type="match status" value="1"/>
</dbReference>
<dbReference type="CDD" id="cd06097">
    <property type="entry name" value="Aspergillopepsin_like"/>
    <property type="match status" value="1"/>
</dbReference>
<dbReference type="InterPro" id="IPR021109">
    <property type="entry name" value="Peptidase_aspartic_dom_sf"/>
</dbReference>
<keyword evidence="3" id="KW-0064">Aspartyl protease</keyword>
<sequence length="434" mass="45973">MVTVSHIALVTALGTLGLISALPPRIRTAQVDQGASGKPFNGRATLRQVSRPNYRLNGARAVYQAYLKYGAPVPDHLLRAVAYTDSLNAAAASAGAKRDTGSAPANPVNPEYDQAYITPVTIGTPPQTLDLDFDTGSSDLWVFSSLQPTSEVEGRQFYSPDASATSEQLDGQTFSIEYAEGSGARGVVYTDYVTVGELTVQGQAVEAAEHVSGTITDEKNIHGLLGLGFSEINTVTPERQLTFFDSALPNLDEPVFAADLKAGKAGTYDFGFIDEDKYTGEIAYTAVDPTQGFWNFTSSGYGVGTGDFSESQIKGIADTGGSLLFLPTQVVTEYYSQVENATTDAEYGGYVFPCDAALPPFVFGIESARFTIPPAYMIYGHVYSGSQICFGGLQDGSAMGEAGSIWGTAALRAVYVVFNGTSPPAIGFANKPLE</sequence>
<dbReference type="InterPro" id="IPR033121">
    <property type="entry name" value="PEPTIDASE_A1"/>
</dbReference>
<dbReference type="GeneID" id="87814145"/>
<comment type="similarity">
    <text evidence="1">Belongs to the peptidase A1 family.</text>
</comment>
<reference evidence="9" key="2">
    <citation type="submission" date="2023-05" db="EMBL/GenBank/DDBJ databases">
        <authorList>
            <consortium name="Lawrence Berkeley National Laboratory"/>
            <person name="Steindorff A."/>
            <person name="Hensen N."/>
            <person name="Bonometti L."/>
            <person name="Westerberg I."/>
            <person name="Brannstrom I.O."/>
            <person name="Guillou S."/>
            <person name="Cros-Aarteil S."/>
            <person name="Calhoun S."/>
            <person name="Haridas S."/>
            <person name="Kuo A."/>
            <person name="Mondo S."/>
            <person name="Pangilinan J."/>
            <person name="Riley R."/>
            <person name="Labutti K."/>
            <person name="Andreopoulos B."/>
            <person name="Lipzen A."/>
            <person name="Chen C."/>
            <person name="Yanf M."/>
            <person name="Daum C."/>
            <person name="Ng V."/>
            <person name="Clum A."/>
            <person name="Ohm R."/>
            <person name="Martin F."/>
            <person name="Silar P."/>
            <person name="Natvig D."/>
            <person name="Lalanne C."/>
            <person name="Gautier V."/>
            <person name="Ament-Velasquez S.L."/>
            <person name="Kruys A."/>
            <person name="Hutchinson M.I."/>
            <person name="Powell A.J."/>
            <person name="Barry K."/>
            <person name="Miller A.N."/>
            <person name="Grigoriev I.V."/>
            <person name="Debuchy R."/>
            <person name="Gladieux P."/>
            <person name="Thoren M.H."/>
            <person name="Johannesson H."/>
        </authorList>
    </citation>
    <scope>NUCLEOTIDE SEQUENCE</scope>
    <source>
        <strain evidence="9">CBS 141.50</strain>
    </source>
</reference>
<evidence type="ECO:0000259" key="8">
    <source>
        <dbReference type="PROSITE" id="PS51767"/>
    </source>
</evidence>
<keyword evidence="7" id="KW-0732">Signal</keyword>
<dbReference type="GO" id="GO:0004190">
    <property type="term" value="F:aspartic-type endopeptidase activity"/>
    <property type="evidence" value="ECO:0007669"/>
    <property type="project" value="UniProtKB-KW"/>
</dbReference>
<feature type="chain" id="PRO_5043028415" evidence="7">
    <location>
        <begin position="22"/>
        <end position="434"/>
    </location>
</feature>
<proteinExistence type="inferred from homology"/>
<gene>
    <name evidence="9" type="ORF">C8A04DRAFT_12957</name>
</gene>
<dbReference type="PRINTS" id="PR00792">
    <property type="entry name" value="PEPSIN"/>
</dbReference>
<keyword evidence="4" id="KW-0378">Hydrolase</keyword>